<evidence type="ECO:0000259" key="5">
    <source>
        <dbReference type="SMART" id="SM00014"/>
    </source>
</evidence>
<gene>
    <name evidence="6" type="ORF">EV699_101192</name>
</gene>
<keyword evidence="4" id="KW-1133">Transmembrane helix</keyword>
<evidence type="ECO:0000256" key="2">
    <source>
        <dbReference type="ARBA" id="ARBA00032707"/>
    </source>
</evidence>
<keyword evidence="4" id="KW-0812">Transmembrane</keyword>
<dbReference type="SMART" id="SM00014">
    <property type="entry name" value="acidPPc"/>
    <property type="match status" value="1"/>
</dbReference>
<evidence type="ECO:0000256" key="3">
    <source>
        <dbReference type="ARBA" id="ARBA00047594"/>
    </source>
</evidence>
<evidence type="ECO:0000256" key="1">
    <source>
        <dbReference type="ARBA" id="ARBA00012374"/>
    </source>
</evidence>
<evidence type="ECO:0000313" key="7">
    <source>
        <dbReference type="Proteomes" id="UP000295765"/>
    </source>
</evidence>
<organism evidence="6 7">
    <name type="scientific">Plasticicumulans lactativorans</name>
    <dbReference type="NCBI Taxonomy" id="1133106"/>
    <lineage>
        <taxon>Bacteria</taxon>
        <taxon>Pseudomonadati</taxon>
        <taxon>Pseudomonadota</taxon>
        <taxon>Gammaproteobacteria</taxon>
        <taxon>Candidatus Competibacteraceae</taxon>
        <taxon>Plasticicumulans</taxon>
    </lineage>
</organism>
<feature type="domain" description="Phosphatidic acid phosphatase type 2/haloperoxidase" evidence="5">
    <location>
        <begin position="92"/>
        <end position="204"/>
    </location>
</feature>
<dbReference type="EC" id="3.6.1.27" evidence="1"/>
<feature type="transmembrane region" description="Helical" evidence="4">
    <location>
        <begin position="193"/>
        <end position="211"/>
    </location>
</feature>
<protein>
    <recommendedName>
        <fullName evidence="1">undecaprenyl-diphosphate phosphatase</fullName>
        <ecNumber evidence="1">3.6.1.27</ecNumber>
    </recommendedName>
    <alternativeName>
        <fullName evidence="2">Undecaprenyl pyrophosphate phosphatase</fullName>
    </alternativeName>
</protein>
<proteinExistence type="predicted"/>
<feature type="transmembrane region" description="Helical" evidence="4">
    <location>
        <begin position="161"/>
        <end position="181"/>
    </location>
</feature>
<feature type="transmembrane region" description="Helical" evidence="4">
    <location>
        <begin position="129"/>
        <end position="149"/>
    </location>
</feature>
<dbReference type="Proteomes" id="UP000295765">
    <property type="component" value="Unassembled WGS sequence"/>
</dbReference>
<dbReference type="PANTHER" id="PTHR14969:SF13">
    <property type="entry name" value="AT30094P"/>
    <property type="match status" value="1"/>
</dbReference>
<accession>A0A4R2LAE6</accession>
<dbReference type="CDD" id="cd03392">
    <property type="entry name" value="PAP2_like_2"/>
    <property type="match status" value="1"/>
</dbReference>
<dbReference type="InterPro" id="IPR036938">
    <property type="entry name" value="PAP2/HPO_sf"/>
</dbReference>
<dbReference type="InterPro" id="IPR006311">
    <property type="entry name" value="TAT_signal"/>
</dbReference>
<dbReference type="SUPFAM" id="SSF48317">
    <property type="entry name" value="Acid phosphatase/Vanadium-dependent haloperoxidase"/>
    <property type="match status" value="1"/>
</dbReference>
<dbReference type="PANTHER" id="PTHR14969">
    <property type="entry name" value="SPHINGOSINE-1-PHOSPHATE PHOSPHOHYDROLASE"/>
    <property type="match status" value="1"/>
</dbReference>
<keyword evidence="7" id="KW-1185">Reference proteome</keyword>
<sequence>MKIPVGGVRESARRRLLAGALALLAALAAAAGLLAGGLAARFDTALLAAFDPAAPWRVRMLDLTALGSSTLVTLFAAGGVLLLLALRRGRDALHLGLAAAGSGLLVQLLKPLYARPRPDLLAPLADYAGSAFPSGHALMATALAGTLAWCCRHDGPRAARALLWGFAALVVLAVAVSRVYLRVHWPSDVLGGAVFGALWAALAGALASAVAPPR</sequence>
<name>A0A4R2LAE6_9GAMM</name>
<dbReference type="EMBL" id="SLWY01000001">
    <property type="protein sequence ID" value="TCO83808.1"/>
    <property type="molecule type" value="Genomic_DNA"/>
</dbReference>
<reference evidence="6 7" key="1">
    <citation type="submission" date="2019-03" db="EMBL/GenBank/DDBJ databases">
        <title>Genomic Encyclopedia of Type Strains, Phase IV (KMG-IV): sequencing the most valuable type-strain genomes for metagenomic binning, comparative biology and taxonomic classification.</title>
        <authorList>
            <person name="Goeker M."/>
        </authorList>
    </citation>
    <scope>NUCLEOTIDE SEQUENCE [LARGE SCALE GENOMIC DNA]</scope>
    <source>
        <strain evidence="6 7">DSM 25287</strain>
    </source>
</reference>
<dbReference type="AlphaFoldDB" id="A0A4R2LAE6"/>
<dbReference type="RefSeq" id="WP_132538073.1">
    <property type="nucleotide sequence ID" value="NZ_SLWY01000001.1"/>
</dbReference>
<evidence type="ECO:0000256" key="4">
    <source>
        <dbReference type="SAM" id="Phobius"/>
    </source>
</evidence>
<comment type="catalytic activity">
    <reaction evidence="3">
        <text>di-trans,octa-cis-undecaprenyl diphosphate + H2O = di-trans,octa-cis-undecaprenyl phosphate + phosphate + H(+)</text>
        <dbReference type="Rhea" id="RHEA:28094"/>
        <dbReference type="ChEBI" id="CHEBI:15377"/>
        <dbReference type="ChEBI" id="CHEBI:15378"/>
        <dbReference type="ChEBI" id="CHEBI:43474"/>
        <dbReference type="ChEBI" id="CHEBI:58405"/>
        <dbReference type="ChEBI" id="CHEBI:60392"/>
        <dbReference type="EC" id="3.6.1.27"/>
    </reaction>
</comment>
<comment type="caution">
    <text evidence="6">The sequence shown here is derived from an EMBL/GenBank/DDBJ whole genome shotgun (WGS) entry which is preliminary data.</text>
</comment>
<feature type="transmembrane region" description="Helical" evidence="4">
    <location>
        <begin position="92"/>
        <end position="109"/>
    </location>
</feature>
<dbReference type="GO" id="GO:0050380">
    <property type="term" value="F:undecaprenyl-diphosphatase activity"/>
    <property type="evidence" value="ECO:0007669"/>
    <property type="project" value="UniProtKB-EC"/>
</dbReference>
<keyword evidence="4" id="KW-0472">Membrane</keyword>
<dbReference type="Gene3D" id="1.20.144.10">
    <property type="entry name" value="Phosphatidic acid phosphatase type 2/haloperoxidase"/>
    <property type="match status" value="1"/>
</dbReference>
<evidence type="ECO:0000313" key="6">
    <source>
        <dbReference type="EMBL" id="TCO83808.1"/>
    </source>
</evidence>
<feature type="transmembrane region" description="Helical" evidence="4">
    <location>
        <begin position="63"/>
        <end position="85"/>
    </location>
</feature>
<dbReference type="InterPro" id="IPR000326">
    <property type="entry name" value="PAP2/HPO"/>
</dbReference>
<dbReference type="Pfam" id="PF01569">
    <property type="entry name" value="PAP2"/>
    <property type="match status" value="1"/>
</dbReference>
<dbReference type="PROSITE" id="PS51318">
    <property type="entry name" value="TAT"/>
    <property type="match status" value="1"/>
</dbReference>